<name>A0A6L7G2S3_9RHOB</name>
<dbReference type="GO" id="GO:0030429">
    <property type="term" value="F:kynureninase activity"/>
    <property type="evidence" value="ECO:0007669"/>
    <property type="project" value="InterPro"/>
</dbReference>
<organism evidence="5 6">
    <name type="scientific">Pseudooceanicola albus</name>
    <dbReference type="NCBI Taxonomy" id="2692189"/>
    <lineage>
        <taxon>Bacteria</taxon>
        <taxon>Pseudomonadati</taxon>
        <taxon>Pseudomonadota</taxon>
        <taxon>Alphaproteobacteria</taxon>
        <taxon>Rhodobacterales</taxon>
        <taxon>Paracoccaceae</taxon>
        <taxon>Pseudooceanicola</taxon>
    </lineage>
</organism>
<dbReference type="Proteomes" id="UP000477911">
    <property type="component" value="Unassembled WGS sequence"/>
</dbReference>
<gene>
    <name evidence="5" type="ORF">GR170_08180</name>
</gene>
<keyword evidence="5" id="KW-0808">Transferase</keyword>
<evidence type="ECO:0000256" key="2">
    <source>
        <dbReference type="ARBA" id="ARBA00022801"/>
    </source>
</evidence>
<proteinExistence type="predicted"/>
<keyword evidence="6" id="KW-1185">Reference proteome</keyword>
<keyword evidence="1" id="KW-0662">Pyridine nucleotide biosynthesis</keyword>
<dbReference type="InterPro" id="IPR015424">
    <property type="entry name" value="PyrdxlP-dep_Trfase"/>
</dbReference>
<evidence type="ECO:0000256" key="3">
    <source>
        <dbReference type="ARBA" id="ARBA00022898"/>
    </source>
</evidence>
<dbReference type="GO" id="GO:0005737">
    <property type="term" value="C:cytoplasm"/>
    <property type="evidence" value="ECO:0007669"/>
    <property type="project" value="InterPro"/>
</dbReference>
<dbReference type="InterPro" id="IPR000192">
    <property type="entry name" value="Aminotrans_V_dom"/>
</dbReference>
<dbReference type="InterPro" id="IPR015421">
    <property type="entry name" value="PyrdxlP-dep_Trfase_major"/>
</dbReference>
<dbReference type="Gene3D" id="3.90.1150.10">
    <property type="entry name" value="Aspartate Aminotransferase, domain 1"/>
    <property type="match status" value="1"/>
</dbReference>
<dbReference type="AlphaFoldDB" id="A0A6L7G2S3"/>
<dbReference type="GO" id="GO:0008483">
    <property type="term" value="F:transaminase activity"/>
    <property type="evidence" value="ECO:0007669"/>
    <property type="project" value="UniProtKB-KW"/>
</dbReference>
<reference evidence="5 6" key="1">
    <citation type="submission" date="2019-12" db="EMBL/GenBank/DDBJ databases">
        <authorList>
            <person name="Li M."/>
        </authorList>
    </citation>
    <scope>NUCLEOTIDE SEQUENCE [LARGE SCALE GENOMIC DNA]</scope>
    <source>
        <strain evidence="5 6">GBMRC 2024</strain>
    </source>
</reference>
<evidence type="ECO:0000313" key="6">
    <source>
        <dbReference type="Proteomes" id="UP000477911"/>
    </source>
</evidence>
<dbReference type="InterPro" id="IPR010111">
    <property type="entry name" value="Kynureninase"/>
</dbReference>
<dbReference type="GO" id="GO:0009435">
    <property type="term" value="P:NAD+ biosynthetic process"/>
    <property type="evidence" value="ECO:0007669"/>
    <property type="project" value="InterPro"/>
</dbReference>
<dbReference type="EMBL" id="WUMU01000006">
    <property type="protein sequence ID" value="MXN17808.1"/>
    <property type="molecule type" value="Genomic_DNA"/>
</dbReference>
<dbReference type="GO" id="GO:0019441">
    <property type="term" value="P:L-tryptophan catabolic process to kynurenine"/>
    <property type="evidence" value="ECO:0007669"/>
    <property type="project" value="TreeGrafter"/>
</dbReference>
<evidence type="ECO:0000259" key="4">
    <source>
        <dbReference type="Pfam" id="PF00266"/>
    </source>
</evidence>
<dbReference type="Gene3D" id="3.40.640.10">
    <property type="entry name" value="Type I PLP-dependent aspartate aminotransferase-like (Major domain)"/>
    <property type="match status" value="1"/>
</dbReference>
<keyword evidence="5" id="KW-0032">Aminotransferase</keyword>
<dbReference type="GO" id="GO:0030170">
    <property type="term" value="F:pyridoxal phosphate binding"/>
    <property type="evidence" value="ECO:0007669"/>
    <property type="project" value="InterPro"/>
</dbReference>
<evidence type="ECO:0000313" key="5">
    <source>
        <dbReference type="EMBL" id="MXN17808.1"/>
    </source>
</evidence>
<dbReference type="RefSeq" id="WP_160893523.1">
    <property type="nucleotide sequence ID" value="NZ_WUMU01000006.1"/>
</dbReference>
<dbReference type="InterPro" id="IPR015422">
    <property type="entry name" value="PyrdxlP-dep_Trfase_small"/>
</dbReference>
<comment type="caution">
    <text evidence="5">The sequence shown here is derived from an EMBL/GenBank/DDBJ whole genome shotgun (WGS) entry which is preliminary data.</text>
</comment>
<evidence type="ECO:0000256" key="1">
    <source>
        <dbReference type="ARBA" id="ARBA00022642"/>
    </source>
</evidence>
<dbReference type="GO" id="GO:0043420">
    <property type="term" value="P:anthranilate metabolic process"/>
    <property type="evidence" value="ECO:0007669"/>
    <property type="project" value="TreeGrafter"/>
</dbReference>
<protein>
    <submittedName>
        <fullName evidence="5">Aminotransferase class V-fold PLP-dependent enzyme</fullName>
    </submittedName>
</protein>
<sequence length="396" mass="42830">MTNTSTLAAPAIDAEALLPEVLAFRRRFPIFQSKVHLANNAMAAVSDSLEAAHRQFLEDRLAHGASWEVAQVQHDRLKAQFATLIGAKPSEIALCYGATQALGVFASCFDYRTRPGIVFDDYSFPSVAQLWHAQTRRGAKVTRVAPGADGLLLPEHFVPAVDETTAFVSSAHVCYKNGHRLDVAGTAKVAHDAGALFVLDDYQGCGSRLMDVRAQGVDVLVAGTVKYLLGSPGVTLMYVKEELHDQLHPTLTGWFGQQDPHAMRIDAHVEAPDASKFQCGTPALGPIYDSVAGLDLLLSVGIDKVSAWMDHLTARLIARLDEEGFLPATPRDPARRGPQVGIRAKDGAAAVAALAKRGITSTQRDNNVRTAWHFYNTPDDIEALIAALHDIRPLMA</sequence>
<dbReference type="PANTHER" id="PTHR14084">
    <property type="entry name" value="KYNURENINASE"/>
    <property type="match status" value="1"/>
</dbReference>
<dbReference type="PANTHER" id="PTHR14084:SF0">
    <property type="entry name" value="KYNURENINASE"/>
    <property type="match status" value="1"/>
</dbReference>
<keyword evidence="2" id="KW-0378">Hydrolase</keyword>
<dbReference type="SUPFAM" id="SSF53383">
    <property type="entry name" value="PLP-dependent transferases"/>
    <property type="match status" value="1"/>
</dbReference>
<keyword evidence="3" id="KW-0663">Pyridoxal phosphate</keyword>
<dbReference type="Pfam" id="PF00266">
    <property type="entry name" value="Aminotran_5"/>
    <property type="match status" value="1"/>
</dbReference>
<feature type="domain" description="Aminotransferase class V" evidence="4">
    <location>
        <begin position="62"/>
        <end position="359"/>
    </location>
</feature>
<accession>A0A6L7G2S3</accession>